<gene>
    <name evidence="3" type="ORF">K8U78_01685</name>
</gene>
<reference evidence="3" key="1">
    <citation type="journal article" date="2021" name="PeerJ">
        <title>Extensive microbial diversity within the chicken gut microbiome revealed by metagenomics and culture.</title>
        <authorList>
            <person name="Gilroy R."/>
            <person name="Ravi A."/>
            <person name="Getino M."/>
            <person name="Pursley I."/>
            <person name="Horton D.L."/>
            <person name="Alikhan N.F."/>
            <person name="Baker D."/>
            <person name="Gharbi K."/>
            <person name="Hall N."/>
            <person name="Watson M."/>
            <person name="Adriaenssens E.M."/>
            <person name="Foster-Nyarko E."/>
            <person name="Jarju S."/>
            <person name="Secka A."/>
            <person name="Antonio M."/>
            <person name="Oren A."/>
            <person name="Chaudhuri R.R."/>
            <person name="La Ragione R."/>
            <person name="Hildebrand F."/>
            <person name="Pallen M.J."/>
        </authorList>
    </citation>
    <scope>NUCLEOTIDE SEQUENCE</scope>
    <source>
        <strain evidence="3">578</strain>
    </source>
</reference>
<dbReference type="InterPro" id="IPR041682">
    <property type="entry name" value="AAA_14"/>
</dbReference>
<keyword evidence="3" id="KW-0547">Nucleotide-binding</keyword>
<protein>
    <submittedName>
        <fullName evidence="3">ATP-binding protein</fullName>
    </submittedName>
</protein>
<dbReference type="Pfam" id="PF13635">
    <property type="entry name" value="DUF4143"/>
    <property type="match status" value="1"/>
</dbReference>
<comment type="caution">
    <text evidence="3">The sequence shown here is derived from an EMBL/GenBank/DDBJ whole genome shotgun (WGS) entry which is preliminary data.</text>
</comment>
<dbReference type="EMBL" id="DYWK01000003">
    <property type="protein sequence ID" value="HJF17871.1"/>
    <property type="molecule type" value="Genomic_DNA"/>
</dbReference>
<reference evidence="3" key="2">
    <citation type="submission" date="2021-09" db="EMBL/GenBank/DDBJ databases">
        <authorList>
            <person name="Gilroy R."/>
        </authorList>
    </citation>
    <scope>NUCLEOTIDE SEQUENCE</scope>
    <source>
        <strain evidence="3">578</strain>
    </source>
</reference>
<evidence type="ECO:0000259" key="1">
    <source>
        <dbReference type="Pfam" id="PF13173"/>
    </source>
</evidence>
<sequence>MIPRAISSAAQQRLGWYPILSLTGPRQSGKSTLLKSLFPDYEYVNLENPTTRALASEDPIGFLRNKRRHLIIDEAQYVPELFSVVQVLSDERNENGQYILSGSQNFLLLQQIKQSLAGRVSLLKLLPLSYHELSSLDEPPSLDLACLQGGYPRLYDSRINPSIFFGDYLETYIERDISGFMDVRDSRSFRTFLGLCATNAGNLVNFSNLARAAGIAFRTAQSWLSLLESSYITFSLQPWFSNIGKRLTKTPKLYFYDTGLLCYLLGIRTQEQLRTSLFAGAIFENFIVSETLKNYYNRGERPELYFYRDDSKVEVDLLDFTDPANRRLYEIKTSQTYHSRLARAVISIGDVLGIPAQGRIVLYQGDEELQSSTHTVMNANHYLSQLM</sequence>
<feature type="domain" description="AAA" evidence="1">
    <location>
        <begin position="18"/>
        <end position="133"/>
    </location>
</feature>
<proteinExistence type="predicted"/>
<dbReference type="PANTHER" id="PTHR43566:SF2">
    <property type="entry name" value="DUF4143 DOMAIN-CONTAINING PROTEIN"/>
    <property type="match status" value="1"/>
</dbReference>
<dbReference type="Proteomes" id="UP000715651">
    <property type="component" value="Unassembled WGS sequence"/>
</dbReference>
<organism evidence="3 4">
    <name type="scientific">Aeriscardovia aeriphila</name>
    <dbReference type="NCBI Taxonomy" id="218139"/>
    <lineage>
        <taxon>Bacteria</taxon>
        <taxon>Bacillati</taxon>
        <taxon>Actinomycetota</taxon>
        <taxon>Actinomycetes</taxon>
        <taxon>Bifidobacteriales</taxon>
        <taxon>Bifidobacteriaceae</taxon>
        <taxon>Aeriscardovia</taxon>
    </lineage>
</organism>
<accession>A0A921KAZ6</accession>
<name>A0A921KAZ6_9BIFI</name>
<evidence type="ECO:0000313" key="4">
    <source>
        <dbReference type="Proteomes" id="UP000715651"/>
    </source>
</evidence>
<evidence type="ECO:0000259" key="2">
    <source>
        <dbReference type="Pfam" id="PF13635"/>
    </source>
</evidence>
<dbReference type="PANTHER" id="PTHR43566">
    <property type="entry name" value="CONSERVED PROTEIN"/>
    <property type="match status" value="1"/>
</dbReference>
<dbReference type="InterPro" id="IPR027417">
    <property type="entry name" value="P-loop_NTPase"/>
</dbReference>
<dbReference type="GO" id="GO:0005524">
    <property type="term" value="F:ATP binding"/>
    <property type="evidence" value="ECO:0007669"/>
    <property type="project" value="UniProtKB-KW"/>
</dbReference>
<dbReference type="Pfam" id="PF13173">
    <property type="entry name" value="AAA_14"/>
    <property type="match status" value="1"/>
</dbReference>
<evidence type="ECO:0000313" key="3">
    <source>
        <dbReference type="EMBL" id="HJF17871.1"/>
    </source>
</evidence>
<dbReference type="SUPFAM" id="SSF52540">
    <property type="entry name" value="P-loop containing nucleoside triphosphate hydrolases"/>
    <property type="match status" value="1"/>
</dbReference>
<dbReference type="InterPro" id="IPR025420">
    <property type="entry name" value="DUF4143"/>
</dbReference>
<feature type="domain" description="DUF4143" evidence="2">
    <location>
        <begin position="174"/>
        <end position="334"/>
    </location>
</feature>
<keyword evidence="3" id="KW-0067">ATP-binding</keyword>
<dbReference type="AlphaFoldDB" id="A0A921KAZ6"/>